<name>A0A1H8CWV8_9FIRM</name>
<feature type="domain" description="ParB-like N-terminal" evidence="2">
    <location>
        <begin position="35"/>
        <end position="124"/>
    </location>
</feature>
<dbReference type="NCBIfam" id="TIGR00180">
    <property type="entry name" value="parB_part"/>
    <property type="match status" value="1"/>
</dbReference>
<proteinExistence type="inferred from homology"/>
<evidence type="ECO:0000259" key="2">
    <source>
        <dbReference type="SMART" id="SM00470"/>
    </source>
</evidence>
<dbReference type="SUPFAM" id="SSF110849">
    <property type="entry name" value="ParB/Sulfiredoxin"/>
    <property type="match status" value="1"/>
</dbReference>
<evidence type="ECO:0000313" key="4">
    <source>
        <dbReference type="Proteomes" id="UP000199158"/>
    </source>
</evidence>
<reference evidence="3 4" key="1">
    <citation type="submission" date="2016-10" db="EMBL/GenBank/DDBJ databases">
        <authorList>
            <person name="de Groot N.N."/>
        </authorList>
    </citation>
    <scope>NUCLEOTIDE SEQUENCE [LARGE SCALE GENOMIC DNA]</scope>
    <source>
        <strain evidence="3 4">CGMCC 1.5070</strain>
    </source>
</reference>
<dbReference type="InterPro" id="IPR004437">
    <property type="entry name" value="ParB/RepB/Spo0J"/>
</dbReference>
<sequence>MGKMVMQDIFSLKNHFTEDDKTEQQSNASNGEQIISIKLSELLPFPNQPFRPYSDEKLWELAADIKQNGVLSPIIVRPFGNAYQILAGHNRVNASKLAGLNEIPSIVKDVDDDAAKLILVNTNINQRDKLLPSEKAFAYKMQLDAMNRQGKRTDLTSCQVGTKLAGSRSDVRLSECSTDSARTIQRYIRLTELIPELLEMVDNESLAFMVGVYLSYLSQEKQQLLYEYMDANELKKVSLAQAEVIKSYKEALDDNRLKLIFFGLKEEKKKATTTYKLPTDRITSYFPDLEKSEIEQELIKILDEYFKRGG</sequence>
<dbReference type="InterPro" id="IPR050336">
    <property type="entry name" value="Chromosome_partition/occlusion"/>
</dbReference>
<comment type="similarity">
    <text evidence="1">Belongs to the ParB family.</text>
</comment>
<dbReference type="EMBL" id="FOCG01000002">
    <property type="protein sequence ID" value="SEM99593.1"/>
    <property type="molecule type" value="Genomic_DNA"/>
</dbReference>
<evidence type="ECO:0000313" key="3">
    <source>
        <dbReference type="EMBL" id="SEM99593.1"/>
    </source>
</evidence>
<dbReference type="AlphaFoldDB" id="A0A1H8CWV8"/>
<dbReference type="Proteomes" id="UP000199158">
    <property type="component" value="Unassembled WGS sequence"/>
</dbReference>
<dbReference type="PANTHER" id="PTHR33375:SF1">
    <property type="entry name" value="CHROMOSOME-PARTITIONING PROTEIN PARB-RELATED"/>
    <property type="match status" value="1"/>
</dbReference>
<protein>
    <submittedName>
        <fullName evidence="3">Chromosome partitioning protein, ParB family</fullName>
    </submittedName>
</protein>
<dbReference type="PANTHER" id="PTHR33375">
    <property type="entry name" value="CHROMOSOME-PARTITIONING PROTEIN PARB-RELATED"/>
    <property type="match status" value="1"/>
</dbReference>
<dbReference type="InterPro" id="IPR003115">
    <property type="entry name" value="ParB_N"/>
</dbReference>
<accession>A0A1H8CWV8</accession>
<dbReference type="Pfam" id="PF02195">
    <property type="entry name" value="ParB_N"/>
    <property type="match status" value="1"/>
</dbReference>
<evidence type="ECO:0000256" key="1">
    <source>
        <dbReference type="ARBA" id="ARBA00006295"/>
    </source>
</evidence>
<keyword evidence="4" id="KW-1185">Reference proteome</keyword>
<dbReference type="GO" id="GO:0007059">
    <property type="term" value="P:chromosome segregation"/>
    <property type="evidence" value="ECO:0007669"/>
    <property type="project" value="TreeGrafter"/>
</dbReference>
<dbReference type="Gene3D" id="1.10.10.2830">
    <property type="match status" value="1"/>
</dbReference>
<organism evidence="3 4">
    <name type="scientific">Hydrogenoanaerobacterium saccharovorans</name>
    <dbReference type="NCBI Taxonomy" id="474960"/>
    <lineage>
        <taxon>Bacteria</taxon>
        <taxon>Bacillati</taxon>
        <taxon>Bacillota</taxon>
        <taxon>Clostridia</taxon>
        <taxon>Eubacteriales</taxon>
        <taxon>Oscillospiraceae</taxon>
        <taxon>Hydrogenoanaerobacterium</taxon>
    </lineage>
</organism>
<dbReference type="SUPFAM" id="SSF109709">
    <property type="entry name" value="KorB DNA-binding domain-like"/>
    <property type="match status" value="1"/>
</dbReference>
<dbReference type="GO" id="GO:0003677">
    <property type="term" value="F:DNA binding"/>
    <property type="evidence" value="ECO:0007669"/>
    <property type="project" value="InterPro"/>
</dbReference>
<dbReference type="GO" id="GO:0005694">
    <property type="term" value="C:chromosome"/>
    <property type="evidence" value="ECO:0007669"/>
    <property type="project" value="TreeGrafter"/>
</dbReference>
<dbReference type="Gene3D" id="3.90.1530.30">
    <property type="match status" value="1"/>
</dbReference>
<dbReference type="OrthoDB" id="9771505at2"/>
<dbReference type="SMART" id="SM00470">
    <property type="entry name" value="ParB"/>
    <property type="match status" value="1"/>
</dbReference>
<gene>
    <name evidence="3" type="ORF">SAMN05216180_2386</name>
</gene>
<dbReference type="InterPro" id="IPR036086">
    <property type="entry name" value="ParB/Sulfiredoxin_sf"/>
</dbReference>
<dbReference type="CDD" id="cd16407">
    <property type="entry name" value="ParB_N_like"/>
    <property type="match status" value="1"/>
</dbReference>
<dbReference type="STRING" id="474960.SAMN05216180_2386"/>